<dbReference type="EMBL" id="JABCKI010005755">
    <property type="protein sequence ID" value="KAG5638573.1"/>
    <property type="molecule type" value="Genomic_DNA"/>
</dbReference>
<reference evidence="1" key="2">
    <citation type="submission" date="2021-10" db="EMBL/GenBank/DDBJ databases">
        <title>Phylogenomics reveals ancestral predisposition of the termite-cultivated fungus Termitomyces towards a domesticated lifestyle.</title>
        <authorList>
            <person name="Auxier B."/>
            <person name="Grum-Grzhimaylo A."/>
            <person name="Cardenas M.E."/>
            <person name="Lodge J.D."/>
            <person name="Laessoe T."/>
            <person name="Pedersen O."/>
            <person name="Smith M.E."/>
            <person name="Kuyper T.W."/>
            <person name="Franco-Molano E.A."/>
            <person name="Baroni T.J."/>
            <person name="Aanen D.K."/>
        </authorList>
    </citation>
    <scope>NUCLEOTIDE SEQUENCE</scope>
    <source>
        <strain evidence="1">D49</strain>
    </source>
</reference>
<evidence type="ECO:0000313" key="1">
    <source>
        <dbReference type="EMBL" id="KAG5638573.1"/>
    </source>
</evidence>
<accession>A0A9P7FUW5</accession>
<sequence length="240" mass="27817">MLASRDCSGSHLYSRRPLSSILKKQLLHARRFLTGNEPTFNEQSQISHPGRHVHIRFFQSLNDFRKDFHNPALEAILPLGKDGGFDLERVKRLWGLETCAVIDPMRWELFKPGHPDALSPLAVHTLSDFFESLNVIEPFVSPCTHQTRAARLQIREDTPSFEIAWARFEQNLRESKVAELYDKAQQNIRCVKWRFKQWSAELSPLQQSLIFMISLALFLLYSAMQKNKFHPEREPSVSAC</sequence>
<dbReference type="AlphaFoldDB" id="A0A9P7FUW5"/>
<proteinExistence type="predicted"/>
<reference evidence="1" key="1">
    <citation type="submission" date="2021-02" db="EMBL/GenBank/DDBJ databases">
        <authorList>
            <person name="Nieuwenhuis M."/>
            <person name="Van De Peppel L.J.J."/>
        </authorList>
    </citation>
    <scope>NUCLEOTIDE SEQUENCE</scope>
    <source>
        <strain evidence="1">D49</strain>
    </source>
</reference>
<protein>
    <submittedName>
        <fullName evidence="1">Uncharacterized protein</fullName>
    </submittedName>
</protein>
<comment type="caution">
    <text evidence="1">The sequence shown here is derived from an EMBL/GenBank/DDBJ whole genome shotgun (WGS) entry which is preliminary data.</text>
</comment>
<keyword evidence="2" id="KW-1185">Reference proteome</keyword>
<dbReference type="Proteomes" id="UP000717328">
    <property type="component" value="Unassembled WGS sequence"/>
</dbReference>
<organism evidence="1 2">
    <name type="scientific">Sphagnurus paluster</name>
    <dbReference type="NCBI Taxonomy" id="117069"/>
    <lineage>
        <taxon>Eukaryota</taxon>
        <taxon>Fungi</taxon>
        <taxon>Dikarya</taxon>
        <taxon>Basidiomycota</taxon>
        <taxon>Agaricomycotina</taxon>
        <taxon>Agaricomycetes</taxon>
        <taxon>Agaricomycetidae</taxon>
        <taxon>Agaricales</taxon>
        <taxon>Tricholomatineae</taxon>
        <taxon>Lyophyllaceae</taxon>
        <taxon>Sphagnurus</taxon>
    </lineage>
</organism>
<evidence type="ECO:0000313" key="2">
    <source>
        <dbReference type="Proteomes" id="UP000717328"/>
    </source>
</evidence>
<gene>
    <name evidence="1" type="ORF">H0H81_011793</name>
</gene>
<dbReference type="OrthoDB" id="2796521at2759"/>
<name>A0A9P7FUW5_9AGAR</name>